<name>A0A7C8M7S0_9PLEO</name>
<sequence length="385" mass="43366">MRSAIILVLLLSSLASGRIPILRPIRPSPDAPSTPDSPGSNVPGQQNNPHWQPGQSTPDVPAAQPGRFTEEPQKPACNGKKRMECVADSSKWDQLDPRFRRDGAAEIARLDRIKQNPGDAAPEKLSLDDFNDRYDAWIDDAAKQEFDSTIGHRLLGHNKDDKWTKFTVENRDDKIDELLSRNQVEGKVNGIPISMMKETFRSSLLETYTSIERKSIAIPRSYNNDLDVYRGWTEGMTRRQGLDETQSVRWTDEVMIGWKGAIDKAGKQPQDVELESVLRVGIVTDDTNDVINAALARIGRKLDDNNDSDADFFKFQKNDPDPNTKEGFEAIAGTIHARRVAQMLRDYHDDLGDRTITGFWIRKSSGDIESKYFDMVVKIDKIPDA</sequence>
<feature type="compositionally biased region" description="Polar residues" evidence="1">
    <location>
        <begin position="42"/>
        <end position="58"/>
    </location>
</feature>
<accession>A0A7C8M7S0</accession>
<keyword evidence="2" id="KW-0732">Signal</keyword>
<dbReference type="EMBL" id="JAADJZ010000012">
    <property type="protein sequence ID" value="KAF2871056.1"/>
    <property type="molecule type" value="Genomic_DNA"/>
</dbReference>
<comment type="caution">
    <text evidence="3">The sequence shown here is derived from an EMBL/GenBank/DDBJ whole genome shotgun (WGS) entry which is preliminary data.</text>
</comment>
<reference evidence="3 4" key="1">
    <citation type="submission" date="2020-01" db="EMBL/GenBank/DDBJ databases">
        <authorList>
            <consortium name="DOE Joint Genome Institute"/>
            <person name="Haridas S."/>
            <person name="Albert R."/>
            <person name="Binder M."/>
            <person name="Bloem J."/>
            <person name="Labutti K."/>
            <person name="Salamov A."/>
            <person name="Andreopoulos B."/>
            <person name="Baker S.E."/>
            <person name="Barry K."/>
            <person name="Bills G."/>
            <person name="Bluhm B.H."/>
            <person name="Cannon C."/>
            <person name="Castanera R."/>
            <person name="Culley D.E."/>
            <person name="Daum C."/>
            <person name="Ezra D."/>
            <person name="Gonzalez J.B."/>
            <person name="Henrissat B."/>
            <person name="Kuo A."/>
            <person name="Liang C."/>
            <person name="Lipzen A."/>
            <person name="Lutzoni F."/>
            <person name="Magnuson J."/>
            <person name="Mondo S."/>
            <person name="Nolan M."/>
            <person name="Ohm R."/>
            <person name="Pangilinan J."/>
            <person name="Park H.-J.H."/>
            <person name="Ramirez L."/>
            <person name="Alfaro M."/>
            <person name="Sun H."/>
            <person name="Tritt A."/>
            <person name="Yoshinaga Y."/>
            <person name="Zwiers L.-H.L."/>
            <person name="Turgeon B.G."/>
            <person name="Goodwin S.B."/>
            <person name="Spatafora J.W."/>
            <person name="Crous P.W."/>
            <person name="Grigoriev I.V."/>
        </authorList>
    </citation>
    <scope>NUCLEOTIDE SEQUENCE [LARGE SCALE GENOMIC DNA]</scope>
    <source>
        <strain evidence="3 4">CBS 611.86</strain>
    </source>
</reference>
<evidence type="ECO:0000256" key="2">
    <source>
        <dbReference type="SAM" id="SignalP"/>
    </source>
</evidence>
<feature type="region of interest" description="Disordered" evidence="1">
    <location>
        <begin position="25"/>
        <end position="82"/>
    </location>
</feature>
<feature type="signal peptide" evidence="2">
    <location>
        <begin position="1"/>
        <end position="17"/>
    </location>
</feature>
<dbReference type="Proteomes" id="UP000481861">
    <property type="component" value="Unassembled WGS sequence"/>
</dbReference>
<proteinExistence type="predicted"/>
<dbReference type="OrthoDB" id="5337308at2759"/>
<organism evidence="3 4">
    <name type="scientific">Massariosphaeria phaeospora</name>
    <dbReference type="NCBI Taxonomy" id="100035"/>
    <lineage>
        <taxon>Eukaryota</taxon>
        <taxon>Fungi</taxon>
        <taxon>Dikarya</taxon>
        <taxon>Ascomycota</taxon>
        <taxon>Pezizomycotina</taxon>
        <taxon>Dothideomycetes</taxon>
        <taxon>Pleosporomycetidae</taxon>
        <taxon>Pleosporales</taxon>
        <taxon>Pleosporales incertae sedis</taxon>
        <taxon>Massariosphaeria</taxon>
    </lineage>
</organism>
<keyword evidence="4" id="KW-1185">Reference proteome</keyword>
<protein>
    <submittedName>
        <fullName evidence="3">Uncharacterized protein</fullName>
    </submittedName>
</protein>
<dbReference type="AlphaFoldDB" id="A0A7C8M7S0"/>
<feature type="chain" id="PRO_5028992633" evidence="2">
    <location>
        <begin position="18"/>
        <end position="385"/>
    </location>
</feature>
<gene>
    <name evidence="3" type="ORF">BDV95DRAFT_607333</name>
</gene>
<evidence type="ECO:0000313" key="3">
    <source>
        <dbReference type="EMBL" id="KAF2871056.1"/>
    </source>
</evidence>
<evidence type="ECO:0000256" key="1">
    <source>
        <dbReference type="SAM" id="MobiDB-lite"/>
    </source>
</evidence>
<evidence type="ECO:0000313" key="4">
    <source>
        <dbReference type="Proteomes" id="UP000481861"/>
    </source>
</evidence>